<organism evidence="1 2">
    <name type="scientific">Chryseotalea sanaruensis</name>
    <dbReference type="NCBI Taxonomy" id="2482724"/>
    <lineage>
        <taxon>Bacteria</taxon>
        <taxon>Pseudomonadati</taxon>
        <taxon>Bacteroidota</taxon>
        <taxon>Cytophagia</taxon>
        <taxon>Cytophagales</taxon>
        <taxon>Chryseotaleaceae</taxon>
        <taxon>Chryseotalea</taxon>
    </lineage>
</organism>
<gene>
    <name evidence="1" type="ORF">SanaruYs_27260</name>
</gene>
<dbReference type="EMBL" id="BHXQ01000005">
    <property type="protein sequence ID" value="GCC52489.1"/>
    <property type="molecule type" value="Genomic_DNA"/>
</dbReference>
<evidence type="ECO:0008006" key="3">
    <source>
        <dbReference type="Google" id="ProtNLM"/>
    </source>
</evidence>
<sequence length="76" mass="8145">MTVFLLTLGVFALFFALMSVRLIFLKNGEFRGTCASQSPWLNKEGVQCGFCGKTVNEGDACASPSGPPVEMPKIGK</sequence>
<dbReference type="Proteomes" id="UP000288227">
    <property type="component" value="Unassembled WGS sequence"/>
</dbReference>
<name>A0A401UC87_9BACT</name>
<accession>A0A401UC87</accession>
<proteinExistence type="predicted"/>
<comment type="caution">
    <text evidence="1">The sequence shown here is derived from an EMBL/GenBank/DDBJ whole genome shotgun (WGS) entry which is preliminary data.</text>
</comment>
<keyword evidence="2" id="KW-1185">Reference proteome</keyword>
<dbReference type="AlphaFoldDB" id="A0A401UC87"/>
<reference evidence="1 2" key="1">
    <citation type="submission" date="2018-11" db="EMBL/GenBank/DDBJ databases">
        <title>Chryseotalea sanarue gen. nov., sp., nov., a member of the family Cytophagaceae, isolated from a brackish lake in Hamamatsu Japan.</title>
        <authorList>
            <person name="Maejima Y."/>
            <person name="Iino T."/>
            <person name="Muraguchi Y."/>
            <person name="Fukuda K."/>
            <person name="Ohkuma M."/>
            <person name="Moriuchi R."/>
            <person name="Dohra H."/>
            <person name="Kimbara K."/>
            <person name="Shintani M."/>
        </authorList>
    </citation>
    <scope>NUCLEOTIDE SEQUENCE [LARGE SCALE GENOMIC DNA]</scope>
    <source>
        <strain evidence="1 2">Ys</strain>
    </source>
</reference>
<dbReference type="OrthoDB" id="1452953at2"/>
<dbReference type="RefSeq" id="WP_127123148.1">
    <property type="nucleotide sequence ID" value="NZ_BHXQ01000005.1"/>
</dbReference>
<protein>
    <recommendedName>
        <fullName evidence="3">Membrane or secreted protein</fullName>
    </recommendedName>
</protein>
<evidence type="ECO:0000313" key="1">
    <source>
        <dbReference type="EMBL" id="GCC52489.1"/>
    </source>
</evidence>
<evidence type="ECO:0000313" key="2">
    <source>
        <dbReference type="Proteomes" id="UP000288227"/>
    </source>
</evidence>